<dbReference type="Pfam" id="PF01963">
    <property type="entry name" value="TraB_PrgY_gumN"/>
    <property type="match status" value="1"/>
</dbReference>
<dbReference type="Proteomes" id="UP000595894">
    <property type="component" value="Chromosome"/>
</dbReference>
<dbReference type="EMBL" id="CP061035">
    <property type="protein sequence ID" value="QQV78855.1"/>
    <property type="molecule type" value="Genomic_DNA"/>
</dbReference>
<name>A0A974NXN6_9SPHN</name>
<accession>A0A974NXN6</accession>
<protein>
    <submittedName>
        <fullName evidence="1">TraB/GumN family protein</fullName>
    </submittedName>
</protein>
<reference evidence="2" key="1">
    <citation type="submission" date="2020-09" db="EMBL/GenBank/DDBJ databases">
        <title>Sphingomonas sp., a new species isolated from pork steak.</title>
        <authorList>
            <person name="Heidler von Heilborn D."/>
        </authorList>
    </citation>
    <scope>NUCLEOTIDE SEQUENCE [LARGE SCALE GENOMIC DNA]</scope>
</reference>
<dbReference type="PANTHER" id="PTHR40590:SF1">
    <property type="entry name" value="CYTOPLASMIC PROTEIN"/>
    <property type="match status" value="1"/>
</dbReference>
<gene>
    <name evidence="1" type="ORF">H5J25_05425</name>
</gene>
<evidence type="ECO:0000313" key="1">
    <source>
        <dbReference type="EMBL" id="QQV78855.1"/>
    </source>
</evidence>
<organism evidence="1 2">
    <name type="scientific">Sphingomonas aliaeris</name>
    <dbReference type="NCBI Taxonomy" id="2759526"/>
    <lineage>
        <taxon>Bacteria</taxon>
        <taxon>Pseudomonadati</taxon>
        <taxon>Pseudomonadota</taxon>
        <taxon>Alphaproteobacteria</taxon>
        <taxon>Sphingomonadales</taxon>
        <taxon>Sphingomonadaceae</taxon>
        <taxon>Sphingomonas</taxon>
    </lineage>
</organism>
<dbReference type="CDD" id="cd14789">
    <property type="entry name" value="Tiki"/>
    <property type="match status" value="1"/>
</dbReference>
<dbReference type="PANTHER" id="PTHR40590">
    <property type="entry name" value="CYTOPLASMIC PROTEIN-RELATED"/>
    <property type="match status" value="1"/>
</dbReference>
<keyword evidence="2" id="KW-1185">Reference proteome</keyword>
<proteinExistence type="predicted"/>
<dbReference type="InterPro" id="IPR047111">
    <property type="entry name" value="YbaP-like"/>
</dbReference>
<sequence>MWRVSDADTEIWLLGTIHALPGNVHWETPAVSRAIAAADTLVTEIAPSSPDEAGAVFARYAAAQGLPPISERVDPARHRALSEAAEAAGVSIAALNGLRTWAVAVTLAAGQIRAAGASTDHGVEATLAETFAGRRRVALETQAEQLAIFNALPESAQRMMLERALADRDAFAVTMRAWEAGDVRALTASLEPGDREAPESHRTLVTERNARWAGWIARRMRAPGRVLVAVGAGHLVGRDSVVAMLGARGVKVERVQ</sequence>
<dbReference type="InterPro" id="IPR002816">
    <property type="entry name" value="TraB/PrgY/GumN_fam"/>
</dbReference>
<dbReference type="KEGG" id="sari:H5J25_05425"/>
<evidence type="ECO:0000313" key="2">
    <source>
        <dbReference type="Proteomes" id="UP000595894"/>
    </source>
</evidence>
<dbReference type="AlphaFoldDB" id="A0A974NXN6"/>